<dbReference type="EMBL" id="JANHOG010000518">
    <property type="protein sequence ID" value="KAJ3553612.1"/>
    <property type="molecule type" value="Genomic_DNA"/>
</dbReference>
<organism evidence="1 2">
    <name type="scientific">Phlebia brevispora</name>
    <dbReference type="NCBI Taxonomy" id="194682"/>
    <lineage>
        <taxon>Eukaryota</taxon>
        <taxon>Fungi</taxon>
        <taxon>Dikarya</taxon>
        <taxon>Basidiomycota</taxon>
        <taxon>Agaricomycotina</taxon>
        <taxon>Agaricomycetes</taxon>
        <taxon>Polyporales</taxon>
        <taxon>Meruliaceae</taxon>
        <taxon>Phlebia</taxon>
    </lineage>
</organism>
<evidence type="ECO:0000313" key="1">
    <source>
        <dbReference type="EMBL" id="KAJ3553612.1"/>
    </source>
</evidence>
<evidence type="ECO:0000313" key="2">
    <source>
        <dbReference type="Proteomes" id="UP001148662"/>
    </source>
</evidence>
<dbReference type="Proteomes" id="UP001148662">
    <property type="component" value="Unassembled WGS sequence"/>
</dbReference>
<proteinExistence type="predicted"/>
<accession>A0ACC1T5G6</accession>
<keyword evidence="2" id="KW-1185">Reference proteome</keyword>
<name>A0ACC1T5G6_9APHY</name>
<reference evidence="1" key="1">
    <citation type="submission" date="2022-07" db="EMBL/GenBank/DDBJ databases">
        <title>Genome Sequence of Phlebia brevispora.</title>
        <authorList>
            <person name="Buettner E."/>
        </authorList>
    </citation>
    <scope>NUCLEOTIDE SEQUENCE</scope>
    <source>
        <strain evidence="1">MPL23</strain>
    </source>
</reference>
<gene>
    <name evidence="1" type="ORF">NM688_g3511</name>
</gene>
<comment type="caution">
    <text evidence="1">The sequence shown here is derived from an EMBL/GenBank/DDBJ whole genome shotgun (WGS) entry which is preliminary data.</text>
</comment>
<protein>
    <submittedName>
        <fullName evidence="1">Uncharacterized protein</fullName>
    </submittedName>
</protein>
<sequence length="358" mass="39698">MERAKGGTSATMVKVENKVCLIVHDGWGIAPKKGMKGDAIDAGDTTNMDAIAKDHSYRTLHAHGLAVGLSDGLMGNSEVGHLNIGAGRIVWQDIVRIDVSIKKRTFHKNAVIVDACQHAKKTNGRLHFLGLVSDGGVHSHINHLKALLETAKEQGVPHVYVHFFGDGRDTAPRSAAGYAKELKAFLEQGNYGQIATVVGRYYAMDRDKRWERIKIAVDGLVKGEGEKNGDVVAAIEARYKRNETDEFLKPIIVNGDEGRIKDDDTLFFFNYRSDRMREITAVFGLPDKPMEVDVPNNLHISTMSQYNSEFPFPVAFPPQAMTNVLAEWLAKQGVHQAHIAETEKYAHVTFFFNGCDLR</sequence>